<evidence type="ECO:0000256" key="4">
    <source>
        <dbReference type="ARBA" id="ARBA00022741"/>
    </source>
</evidence>
<dbReference type="Gene3D" id="3.40.50.620">
    <property type="entry name" value="HUPs"/>
    <property type="match status" value="1"/>
</dbReference>
<dbReference type="Pfam" id="PF03054">
    <property type="entry name" value="tRNA_Me_trans"/>
    <property type="match status" value="1"/>
</dbReference>
<protein>
    <recommendedName>
        <fullName evidence="9">tRNA-specific 2-thiouridylase MnmA</fullName>
        <ecNumber evidence="9">2.8.1.13</ecNumber>
    </recommendedName>
</protein>
<dbReference type="Proteomes" id="UP000178346">
    <property type="component" value="Unassembled WGS sequence"/>
</dbReference>
<keyword evidence="1 9" id="KW-0820">tRNA-binding</keyword>
<dbReference type="InterPro" id="IPR014729">
    <property type="entry name" value="Rossmann-like_a/b/a_fold"/>
</dbReference>
<evidence type="ECO:0000313" key="12">
    <source>
        <dbReference type="EMBL" id="OGC58149.1"/>
    </source>
</evidence>
<evidence type="ECO:0000259" key="10">
    <source>
        <dbReference type="Pfam" id="PF20258"/>
    </source>
</evidence>
<evidence type="ECO:0000256" key="6">
    <source>
        <dbReference type="ARBA" id="ARBA00022884"/>
    </source>
</evidence>
<evidence type="ECO:0000313" key="13">
    <source>
        <dbReference type="Proteomes" id="UP000178346"/>
    </source>
</evidence>
<dbReference type="Pfam" id="PF20259">
    <property type="entry name" value="tRNA_Me_trans_M"/>
    <property type="match status" value="1"/>
</dbReference>
<dbReference type="PANTHER" id="PTHR11933">
    <property type="entry name" value="TRNA 5-METHYLAMINOMETHYL-2-THIOURIDYLATE -METHYLTRANSFERASE"/>
    <property type="match status" value="1"/>
</dbReference>
<feature type="region of interest" description="Interaction with tRNA" evidence="9">
    <location>
        <begin position="151"/>
        <end position="153"/>
    </location>
</feature>
<evidence type="ECO:0000259" key="11">
    <source>
        <dbReference type="Pfam" id="PF20259"/>
    </source>
</evidence>
<proteinExistence type="inferred from homology"/>
<gene>
    <name evidence="9" type="primary">mnmA</name>
    <name evidence="12" type="ORF">A2976_04835</name>
</gene>
<dbReference type="NCBIfam" id="TIGR00420">
    <property type="entry name" value="trmU"/>
    <property type="match status" value="1"/>
</dbReference>
<evidence type="ECO:0000256" key="5">
    <source>
        <dbReference type="ARBA" id="ARBA00022840"/>
    </source>
</evidence>
<dbReference type="HAMAP" id="MF_00144">
    <property type="entry name" value="tRNA_thiouridyl_MnmA"/>
    <property type="match status" value="1"/>
</dbReference>
<comment type="catalytic activity">
    <reaction evidence="8 9">
        <text>S-sulfanyl-L-cysteinyl-[protein] + uridine(34) in tRNA + AH2 + ATP = 2-thiouridine(34) in tRNA + L-cysteinyl-[protein] + A + AMP + diphosphate + H(+)</text>
        <dbReference type="Rhea" id="RHEA:47032"/>
        <dbReference type="Rhea" id="RHEA-COMP:10131"/>
        <dbReference type="Rhea" id="RHEA-COMP:11726"/>
        <dbReference type="Rhea" id="RHEA-COMP:11727"/>
        <dbReference type="Rhea" id="RHEA-COMP:11728"/>
        <dbReference type="ChEBI" id="CHEBI:13193"/>
        <dbReference type="ChEBI" id="CHEBI:15378"/>
        <dbReference type="ChEBI" id="CHEBI:17499"/>
        <dbReference type="ChEBI" id="CHEBI:29950"/>
        <dbReference type="ChEBI" id="CHEBI:30616"/>
        <dbReference type="ChEBI" id="CHEBI:33019"/>
        <dbReference type="ChEBI" id="CHEBI:61963"/>
        <dbReference type="ChEBI" id="CHEBI:65315"/>
        <dbReference type="ChEBI" id="CHEBI:87170"/>
        <dbReference type="ChEBI" id="CHEBI:456215"/>
        <dbReference type="EC" id="2.8.1.13"/>
    </reaction>
</comment>
<comment type="subcellular location">
    <subcellularLocation>
        <location evidence="9">Cytoplasm</location>
    </subcellularLocation>
</comment>
<keyword evidence="6 9" id="KW-0694">RNA-binding</keyword>
<accession>A0A1F4VLV6</accession>
<keyword evidence="5 9" id="KW-0067">ATP-binding</keyword>
<feature type="domain" description="tRNA-specific 2-thiouridylase MnmA-like C-terminal" evidence="10">
    <location>
        <begin position="281"/>
        <end position="354"/>
    </location>
</feature>
<dbReference type="GO" id="GO:0103016">
    <property type="term" value="F:tRNA-uridine 2-sulfurtransferase activity"/>
    <property type="evidence" value="ECO:0007669"/>
    <property type="project" value="UniProtKB-EC"/>
</dbReference>
<comment type="function">
    <text evidence="9">Catalyzes the 2-thiolation of uridine at the wobble position (U34) of tRNA, leading to the formation of s(2)U34.</text>
</comment>
<dbReference type="PANTHER" id="PTHR11933:SF5">
    <property type="entry name" value="MITOCHONDRIAL TRNA-SPECIFIC 2-THIOURIDYLASE 1"/>
    <property type="match status" value="1"/>
</dbReference>
<dbReference type="AlphaFoldDB" id="A0A1F4VLV6"/>
<dbReference type="NCBIfam" id="NF001138">
    <property type="entry name" value="PRK00143.1"/>
    <property type="match status" value="1"/>
</dbReference>
<feature type="domain" description="tRNA-specific 2-thiouridylase MnmA-like central" evidence="11">
    <location>
        <begin position="209"/>
        <end position="273"/>
    </location>
</feature>
<evidence type="ECO:0000256" key="9">
    <source>
        <dbReference type="HAMAP-Rule" id="MF_00144"/>
    </source>
</evidence>
<feature type="active site" description="Nucleophile" evidence="9">
    <location>
        <position position="105"/>
    </location>
</feature>
<keyword evidence="4 9" id="KW-0547">Nucleotide-binding</keyword>
<evidence type="ECO:0000256" key="8">
    <source>
        <dbReference type="ARBA" id="ARBA00051542"/>
    </source>
</evidence>
<evidence type="ECO:0000256" key="3">
    <source>
        <dbReference type="ARBA" id="ARBA00022694"/>
    </source>
</evidence>
<dbReference type="InterPro" id="IPR023382">
    <property type="entry name" value="MnmA-like_central_sf"/>
</dbReference>
<keyword evidence="3 9" id="KW-0819">tRNA processing</keyword>
<dbReference type="GO" id="GO:0002143">
    <property type="term" value="P:tRNA wobble position uridine thiolation"/>
    <property type="evidence" value="ECO:0007669"/>
    <property type="project" value="TreeGrafter"/>
</dbReference>
<sequence length="355" mass="39471">MKYIVAGKVNKKVAVGLSGGVDSSVSAYLLNEQGYEVTGVYIQCWAERADGCRADEDRADAAAVAGVLGIKFEHLDFIKEYKAKVIDYFYKEYQAGRTPNPDVMCNRDIKFGMFMKWAEENGFDMIATGHYARISEKDGKYSLLKGIDTSKDQSYFLYLLDQEQLSSTLFPVGDMVKADVRVLAEKAGLPTYRKPDSVGICFIGEVDIKEFLKKRINPVTGNVVDKTGKAIGQHEGAQFYTIGQRHGFTVEEYTGLPMYVIGKNMDENELIVGFANDVNRDSFCVSELHWINDTPVDEFVCDVRIRHLGELHKSIVKLEKGVAEVKMEEPIFGVAPGQSAVFYKGDVVLGGGIIE</sequence>
<keyword evidence="2 9" id="KW-0808">Transferase</keyword>
<dbReference type="InterPro" id="IPR004506">
    <property type="entry name" value="MnmA-like"/>
</dbReference>
<dbReference type="Gene3D" id="2.30.30.280">
    <property type="entry name" value="Adenine nucleotide alpha hydrolases-like domains"/>
    <property type="match status" value="1"/>
</dbReference>
<feature type="site" description="Interaction with tRNA" evidence="9">
    <location>
        <position position="338"/>
    </location>
</feature>
<organism evidence="12 13">
    <name type="scientific">candidate division WWE3 bacterium RIFCSPLOWO2_01_FULL_41_9</name>
    <dbReference type="NCBI Taxonomy" id="1802626"/>
    <lineage>
        <taxon>Bacteria</taxon>
        <taxon>Katanobacteria</taxon>
    </lineage>
</organism>
<dbReference type="SUPFAM" id="SSF52402">
    <property type="entry name" value="Adenine nucleotide alpha hydrolases-like"/>
    <property type="match status" value="1"/>
</dbReference>
<feature type="region of interest" description="Interaction with target base in tRNA" evidence="9">
    <location>
        <begin position="100"/>
        <end position="102"/>
    </location>
</feature>
<dbReference type="Pfam" id="PF20258">
    <property type="entry name" value="tRNA_Me_trans_C"/>
    <property type="match status" value="1"/>
</dbReference>
<dbReference type="Gene3D" id="2.40.30.10">
    <property type="entry name" value="Translation factors"/>
    <property type="match status" value="1"/>
</dbReference>
<dbReference type="InterPro" id="IPR046885">
    <property type="entry name" value="MnmA-like_C"/>
</dbReference>
<feature type="binding site" evidence="9">
    <location>
        <position position="129"/>
    </location>
    <ligand>
        <name>ATP</name>
        <dbReference type="ChEBI" id="CHEBI:30616"/>
    </ligand>
</feature>
<evidence type="ECO:0000256" key="2">
    <source>
        <dbReference type="ARBA" id="ARBA00022679"/>
    </source>
</evidence>
<dbReference type="EC" id="2.8.1.13" evidence="9"/>
<name>A0A1F4VLV6_UNCKA</name>
<evidence type="ECO:0000256" key="1">
    <source>
        <dbReference type="ARBA" id="ARBA00022555"/>
    </source>
</evidence>
<reference evidence="12 13" key="1">
    <citation type="journal article" date="2016" name="Nat. Commun.">
        <title>Thousands of microbial genomes shed light on interconnected biogeochemical processes in an aquifer system.</title>
        <authorList>
            <person name="Anantharaman K."/>
            <person name="Brown C.T."/>
            <person name="Hug L.A."/>
            <person name="Sharon I."/>
            <person name="Castelle C.J."/>
            <person name="Probst A.J."/>
            <person name="Thomas B.C."/>
            <person name="Singh A."/>
            <person name="Wilkins M.J."/>
            <person name="Karaoz U."/>
            <person name="Brodie E.L."/>
            <person name="Williams K.H."/>
            <person name="Hubbard S.S."/>
            <person name="Banfield J.F."/>
        </authorList>
    </citation>
    <scope>NUCLEOTIDE SEQUENCE [LARGE SCALE GENOMIC DNA]</scope>
</reference>
<feature type="binding site" evidence="9">
    <location>
        <position position="42"/>
    </location>
    <ligand>
        <name>ATP</name>
        <dbReference type="ChEBI" id="CHEBI:30616"/>
    </ligand>
</feature>
<dbReference type="FunFam" id="3.40.50.620:FF:000115">
    <property type="entry name" value="tRNA-specific 2-thiouridylase MnmA"/>
    <property type="match status" value="1"/>
</dbReference>
<dbReference type="CDD" id="cd01998">
    <property type="entry name" value="MnmA_TRMU-like"/>
    <property type="match status" value="1"/>
</dbReference>
<dbReference type="EMBL" id="MEVJ01000006">
    <property type="protein sequence ID" value="OGC58149.1"/>
    <property type="molecule type" value="Genomic_DNA"/>
</dbReference>
<feature type="binding site" evidence="9">
    <location>
        <begin position="16"/>
        <end position="23"/>
    </location>
    <ligand>
        <name>ATP</name>
        <dbReference type="ChEBI" id="CHEBI:30616"/>
    </ligand>
</feature>
<comment type="caution">
    <text evidence="12">The sequence shown here is derived from an EMBL/GenBank/DDBJ whole genome shotgun (WGS) entry which is preliminary data.</text>
</comment>
<evidence type="ECO:0000256" key="7">
    <source>
        <dbReference type="ARBA" id="ARBA00023157"/>
    </source>
</evidence>
<dbReference type="GO" id="GO:0005524">
    <property type="term" value="F:ATP binding"/>
    <property type="evidence" value="ECO:0007669"/>
    <property type="project" value="UniProtKB-KW"/>
</dbReference>
<comment type="similarity">
    <text evidence="9">Belongs to the MnmA/TRMU family.</text>
</comment>
<dbReference type="GO" id="GO:0000049">
    <property type="term" value="F:tRNA binding"/>
    <property type="evidence" value="ECO:0007669"/>
    <property type="project" value="UniProtKB-KW"/>
</dbReference>
<feature type="active site" description="Cysteine persulfide intermediate" evidence="9">
    <location>
        <position position="201"/>
    </location>
</feature>
<keyword evidence="7" id="KW-1015">Disulfide bond</keyword>
<dbReference type="GO" id="GO:0005737">
    <property type="term" value="C:cytoplasm"/>
    <property type="evidence" value="ECO:0007669"/>
    <property type="project" value="UniProtKB-SubCell"/>
</dbReference>
<comment type="caution">
    <text evidence="9">Lacks conserved residue(s) required for the propagation of feature annotation.</text>
</comment>
<dbReference type="InterPro" id="IPR046884">
    <property type="entry name" value="MnmA-like_central"/>
</dbReference>
<keyword evidence="9" id="KW-0963">Cytoplasm</keyword>
<feature type="site" description="Interaction with tRNA" evidence="9">
    <location>
        <position position="130"/>
    </location>
</feature>